<proteinExistence type="predicted"/>
<sequence>MEGNKVTKELKIKSFRVDEGIFEKFKQIANENFGNQNQCLDALINLYEMETSKTSLIERKLEIESFQDYLNKINQLFVTSLQLSQDAEIRVREEFSRQLTIKDTTIERLQLKEKDNYDKIVDYKKEIKILKEKSDNLTNLTKELEKDKNTLSQLVSRNYELIENNKKKLEKLNSYKSYKIENEKIKKDLEFSFNESLMLKQEIDKKDSKLEFLQKDIKKYEDTIKDLKEEVKSFKILLESTTIEHKKELQLIEGKYTKIIENEKEKVLQIFKKELELEKKSLGLTIKVLEQEKKELKFQLKNNK</sequence>
<keyword evidence="3" id="KW-1185">Reference proteome</keyword>
<dbReference type="OrthoDB" id="1938486at2"/>
<reference evidence="2 3" key="1">
    <citation type="submission" date="2019-10" db="EMBL/GenBank/DDBJ databases">
        <title>The Genome Sequence of Clostridium tarantellae Isolated from Fish Brain.</title>
        <authorList>
            <person name="Bano L."/>
            <person name="Kiel M."/>
            <person name="Sales G."/>
            <person name="Doxey A.C."/>
            <person name="Mansfield M.J."/>
            <person name="Schiavone M."/>
            <person name="Rossetto O."/>
            <person name="Pirazzini M."/>
            <person name="Dobrindt U."/>
            <person name="Montecucco C."/>
        </authorList>
    </citation>
    <scope>NUCLEOTIDE SEQUENCE [LARGE SCALE GENOMIC DNA]</scope>
    <source>
        <strain evidence="2 3">DSM 3997</strain>
    </source>
</reference>
<gene>
    <name evidence="2" type="ORF">GBZ86_10470</name>
</gene>
<evidence type="ECO:0000313" key="3">
    <source>
        <dbReference type="Proteomes" id="UP000430345"/>
    </source>
</evidence>
<dbReference type="RefSeq" id="WP_152890447.1">
    <property type="nucleotide sequence ID" value="NZ_WHJC01000165.1"/>
</dbReference>
<feature type="coiled-coil region" evidence="1">
    <location>
        <begin position="120"/>
        <end position="157"/>
    </location>
</feature>
<comment type="caution">
    <text evidence="2">The sequence shown here is derived from an EMBL/GenBank/DDBJ whole genome shotgun (WGS) entry which is preliminary data.</text>
</comment>
<evidence type="ECO:0000313" key="2">
    <source>
        <dbReference type="EMBL" id="MPQ44186.1"/>
    </source>
</evidence>
<name>A0A6I1ML01_9CLOT</name>
<accession>A0A6I1ML01</accession>
<organism evidence="2 3">
    <name type="scientific">Clostridium tarantellae</name>
    <dbReference type="NCBI Taxonomy" id="39493"/>
    <lineage>
        <taxon>Bacteria</taxon>
        <taxon>Bacillati</taxon>
        <taxon>Bacillota</taxon>
        <taxon>Clostridia</taxon>
        <taxon>Eubacteriales</taxon>
        <taxon>Clostridiaceae</taxon>
        <taxon>Clostridium</taxon>
    </lineage>
</organism>
<protein>
    <submittedName>
        <fullName evidence="2">Uncharacterized protein</fullName>
    </submittedName>
</protein>
<keyword evidence="1" id="KW-0175">Coiled coil</keyword>
<dbReference type="AlphaFoldDB" id="A0A6I1ML01"/>
<dbReference type="EMBL" id="WHJC01000165">
    <property type="protein sequence ID" value="MPQ44186.1"/>
    <property type="molecule type" value="Genomic_DNA"/>
</dbReference>
<evidence type="ECO:0000256" key="1">
    <source>
        <dbReference type="SAM" id="Coils"/>
    </source>
</evidence>
<feature type="coiled-coil region" evidence="1">
    <location>
        <begin position="203"/>
        <end position="244"/>
    </location>
</feature>
<dbReference type="Proteomes" id="UP000430345">
    <property type="component" value="Unassembled WGS sequence"/>
</dbReference>